<organism evidence="1 2">
    <name type="scientific">Lactiplantibacillus plantarum</name>
    <name type="common">Lactobacillus plantarum</name>
    <dbReference type="NCBI Taxonomy" id="1590"/>
    <lineage>
        <taxon>Bacteria</taxon>
        <taxon>Bacillati</taxon>
        <taxon>Bacillota</taxon>
        <taxon>Bacilli</taxon>
        <taxon>Lactobacillales</taxon>
        <taxon>Lactobacillaceae</taxon>
        <taxon>Lactiplantibacillus</taxon>
    </lineage>
</organism>
<proteinExistence type="predicted"/>
<gene>
    <name evidence="1" type="ORF">Nizo2260_0861</name>
</gene>
<evidence type="ECO:0000313" key="2">
    <source>
        <dbReference type="Proteomes" id="UP000076989"/>
    </source>
</evidence>
<dbReference type="EMBL" id="LUWI01000010">
    <property type="protein sequence ID" value="KZU07320.1"/>
    <property type="molecule type" value="Genomic_DNA"/>
</dbReference>
<name>A0AB34Y2W0_LACPN</name>
<comment type="caution">
    <text evidence="1">The sequence shown here is derived from an EMBL/GenBank/DDBJ whole genome shotgun (WGS) entry which is preliminary data.</text>
</comment>
<reference evidence="1 2" key="1">
    <citation type="submission" date="2016-03" db="EMBL/GenBank/DDBJ databases">
        <title>Comparative genomics of 54 Lactobacillus plantarum strains reveals genomic uncoupling from niche constraints.</title>
        <authorList>
            <person name="Martino M.E."/>
        </authorList>
    </citation>
    <scope>NUCLEOTIDE SEQUENCE [LARGE SCALE GENOMIC DNA]</scope>
    <source>
        <strain evidence="1 2">Nizo2260</strain>
    </source>
</reference>
<dbReference type="Proteomes" id="UP000076989">
    <property type="component" value="Unassembled WGS sequence"/>
</dbReference>
<sequence length="44" mass="5224">MYKFLKQLFFIHSEFVGGALFMKKIHNPYVIFTLCQHSRYVGLA</sequence>
<accession>A0AB34Y2W0</accession>
<protein>
    <submittedName>
        <fullName evidence="1">Mobile element protein</fullName>
    </submittedName>
</protein>
<evidence type="ECO:0000313" key="1">
    <source>
        <dbReference type="EMBL" id="KZU07320.1"/>
    </source>
</evidence>
<dbReference type="AlphaFoldDB" id="A0AB34Y2W0"/>